<dbReference type="Pfam" id="PF00651">
    <property type="entry name" value="BTB"/>
    <property type="match status" value="1"/>
</dbReference>
<evidence type="ECO:0000313" key="7">
    <source>
        <dbReference type="Proteomes" id="UP001497497"/>
    </source>
</evidence>
<dbReference type="Pfam" id="PF07707">
    <property type="entry name" value="BACK"/>
    <property type="match status" value="1"/>
</dbReference>
<dbReference type="Gene3D" id="3.30.710.10">
    <property type="entry name" value="Potassium Channel Kv1.1, Chain A"/>
    <property type="match status" value="1"/>
</dbReference>
<keyword evidence="4" id="KW-0833">Ubl conjugation pathway</keyword>
<dbReference type="Pfam" id="PF24681">
    <property type="entry name" value="Kelch_KLHDC2_KLHL20_DRC7"/>
    <property type="match status" value="1"/>
</dbReference>
<evidence type="ECO:0000256" key="3">
    <source>
        <dbReference type="ARBA" id="ARBA00022737"/>
    </source>
</evidence>
<name>A0AAV2IID7_LYMST</name>
<dbReference type="Gene3D" id="1.25.40.420">
    <property type="match status" value="1"/>
</dbReference>
<dbReference type="InterPro" id="IPR015915">
    <property type="entry name" value="Kelch-typ_b-propeller"/>
</dbReference>
<protein>
    <recommendedName>
        <fullName evidence="5">BTB domain-containing protein</fullName>
    </recommendedName>
</protein>
<keyword evidence="3" id="KW-0677">Repeat</keyword>
<gene>
    <name evidence="6" type="ORF">GSLYS_00020158001</name>
</gene>
<accession>A0AAV2IID7</accession>
<feature type="domain" description="BTB" evidence="5">
    <location>
        <begin position="25"/>
        <end position="92"/>
    </location>
</feature>
<evidence type="ECO:0000256" key="1">
    <source>
        <dbReference type="ARBA" id="ARBA00004906"/>
    </source>
</evidence>
<dbReference type="InterPro" id="IPR006652">
    <property type="entry name" value="Kelch_1"/>
</dbReference>
<dbReference type="PROSITE" id="PS50097">
    <property type="entry name" value="BTB"/>
    <property type="match status" value="1"/>
</dbReference>
<dbReference type="Proteomes" id="UP001497497">
    <property type="component" value="Unassembled WGS sequence"/>
</dbReference>
<proteinExistence type="predicted"/>
<dbReference type="InterPro" id="IPR000210">
    <property type="entry name" value="BTB/POZ_dom"/>
</dbReference>
<dbReference type="PANTHER" id="PTHR24412">
    <property type="entry name" value="KELCH PROTEIN"/>
    <property type="match status" value="1"/>
</dbReference>
<dbReference type="EMBL" id="CAXITT010000855">
    <property type="protein sequence ID" value="CAL1546781.1"/>
    <property type="molecule type" value="Genomic_DNA"/>
</dbReference>
<dbReference type="Gene3D" id="2.120.10.80">
    <property type="entry name" value="Kelch-type beta propeller"/>
    <property type="match status" value="2"/>
</dbReference>
<organism evidence="6 7">
    <name type="scientific">Lymnaea stagnalis</name>
    <name type="common">Great pond snail</name>
    <name type="synonym">Helix stagnalis</name>
    <dbReference type="NCBI Taxonomy" id="6523"/>
    <lineage>
        <taxon>Eukaryota</taxon>
        <taxon>Metazoa</taxon>
        <taxon>Spiralia</taxon>
        <taxon>Lophotrochozoa</taxon>
        <taxon>Mollusca</taxon>
        <taxon>Gastropoda</taxon>
        <taxon>Heterobranchia</taxon>
        <taxon>Euthyneura</taxon>
        <taxon>Panpulmonata</taxon>
        <taxon>Hygrophila</taxon>
        <taxon>Lymnaeoidea</taxon>
        <taxon>Lymnaeidae</taxon>
        <taxon>Lymnaea</taxon>
    </lineage>
</organism>
<dbReference type="PANTHER" id="PTHR24412:SF451">
    <property type="entry name" value="KELCH-LIKE PROTEIN 20"/>
    <property type="match status" value="1"/>
</dbReference>
<keyword evidence="2" id="KW-0880">Kelch repeat</keyword>
<dbReference type="SUPFAM" id="SSF54695">
    <property type="entry name" value="POZ domain"/>
    <property type="match status" value="1"/>
</dbReference>
<dbReference type="SMART" id="SM00225">
    <property type="entry name" value="BTB"/>
    <property type="match status" value="1"/>
</dbReference>
<dbReference type="Pfam" id="PF01344">
    <property type="entry name" value="Kelch_1"/>
    <property type="match status" value="2"/>
</dbReference>
<dbReference type="SUPFAM" id="SSF117281">
    <property type="entry name" value="Kelch motif"/>
    <property type="match status" value="2"/>
</dbReference>
<dbReference type="AlphaFoldDB" id="A0AAV2IID7"/>
<keyword evidence="7" id="KW-1185">Reference proteome</keyword>
<dbReference type="SMART" id="SM00875">
    <property type="entry name" value="BACK"/>
    <property type="match status" value="1"/>
</dbReference>
<comment type="caution">
    <text evidence="6">The sequence shown here is derived from an EMBL/GenBank/DDBJ whole genome shotgun (WGS) entry which is preliminary data.</text>
</comment>
<dbReference type="InterPro" id="IPR011705">
    <property type="entry name" value="BACK"/>
</dbReference>
<comment type="pathway">
    <text evidence="1">Protein modification; protein ubiquitination.</text>
</comment>
<dbReference type="PIRSF" id="PIRSF037037">
    <property type="entry name" value="Kelch-like_protein_gigaxonin"/>
    <property type="match status" value="1"/>
</dbReference>
<dbReference type="FunFam" id="1.25.40.420:FF:000001">
    <property type="entry name" value="Kelch-like family member 12"/>
    <property type="match status" value="1"/>
</dbReference>
<evidence type="ECO:0000256" key="4">
    <source>
        <dbReference type="ARBA" id="ARBA00022786"/>
    </source>
</evidence>
<evidence type="ECO:0000313" key="6">
    <source>
        <dbReference type="EMBL" id="CAL1546781.1"/>
    </source>
</evidence>
<sequence length="559" mass="62471">MMEKEDFSKSLLSEINQLWIDKELCDVNLSVEGVVIPAHRVILAALSPYFKAMFCSQLDESHRFQIRIQDLSLPAVQAIVQFAYTTHLDLSEDTVQSVMQTAAMMQISAVEKLCCSFLVEHLHPSNCLGIRDFAHVIGCFDLKEIADKFCEENFFEVSQHEEFLKLEVEEVIGLISRDSLKVAKEEEVYAAVMRWVAFDPERSKDDVSLLMEHVRLPLVQWDFLIKEVSKDKLFVTNEDCRNYLQQARAFQASSFHPDLLNFAYNEAVVRSQPRAFFSAADMLYSVGGESSSREILSSFESFNPFTNQATQLPPLPEKKRSLGVVVVDKIIYAVGGATATESSRSVHAFDIDKQQWLSRGQLSVARSSVVAAVVGGGIYALGGHGSQNVLSSFEKYDIELNSWSLSEMLEPRSMAAAAVVEFRLYLCGGYNGVEDLKSCQVFDTKNHQWSVCASMIEPRSMLGAAALDGKVYVAGGCHQDQCLSSVECFDPASNLWTNIEPMLGPRRGMGFTVHGDMLYISGGHDGKTLQGMIMKYNKHTKEWTVVGNLITKRGRFGFL</sequence>
<evidence type="ECO:0000256" key="2">
    <source>
        <dbReference type="ARBA" id="ARBA00022441"/>
    </source>
</evidence>
<reference evidence="6 7" key="1">
    <citation type="submission" date="2024-04" db="EMBL/GenBank/DDBJ databases">
        <authorList>
            <consortium name="Genoscope - CEA"/>
            <person name="William W."/>
        </authorList>
    </citation>
    <scope>NUCLEOTIDE SEQUENCE [LARGE SCALE GENOMIC DNA]</scope>
</reference>
<dbReference type="SMART" id="SM00612">
    <property type="entry name" value="Kelch"/>
    <property type="match status" value="6"/>
</dbReference>
<dbReference type="InterPro" id="IPR017096">
    <property type="entry name" value="BTB-kelch_protein"/>
</dbReference>
<dbReference type="InterPro" id="IPR011333">
    <property type="entry name" value="SKP1/BTB/POZ_sf"/>
</dbReference>
<evidence type="ECO:0000259" key="5">
    <source>
        <dbReference type="PROSITE" id="PS50097"/>
    </source>
</evidence>